<protein>
    <recommendedName>
        <fullName evidence="2">Core domain-containing protein</fullName>
    </recommendedName>
</protein>
<dbReference type="Pfam" id="PF01521">
    <property type="entry name" value="Fe-S_biosyn"/>
    <property type="match status" value="1"/>
</dbReference>
<dbReference type="EMBL" id="UINC01035172">
    <property type="protein sequence ID" value="SVB27162.1"/>
    <property type="molecule type" value="Genomic_DNA"/>
</dbReference>
<dbReference type="PANTHER" id="PTHR10072">
    <property type="entry name" value="IRON-SULFUR CLUSTER ASSEMBLY PROTEIN"/>
    <property type="match status" value="1"/>
</dbReference>
<name>A0A382CN08_9ZZZZ</name>
<dbReference type="InterPro" id="IPR000361">
    <property type="entry name" value="ATAP_core_dom"/>
</dbReference>
<dbReference type="GO" id="GO:0051537">
    <property type="term" value="F:2 iron, 2 sulfur cluster binding"/>
    <property type="evidence" value="ECO:0007669"/>
    <property type="project" value="TreeGrafter"/>
</dbReference>
<proteinExistence type="inferred from homology"/>
<dbReference type="PANTHER" id="PTHR10072:SF41">
    <property type="entry name" value="IRON-SULFUR CLUSTER ASSEMBLY 1 HOMOLOG, MITOCHONDRIAL"/>
    <property type="match status" value="1"/>
</dbReference>
<gene>
    <name evidence="3" type="ORF">METZ01_LOCUS180016</name>
</gene>
<dbReference type="Gene3D" id="2.60.300.12">
    <property type="entry name" value="HesB-like domain"/>
    <property type="match status" value="1"/>
</dbReference>
<dbReference type="AlphaFoldDB" id="A0A382CN08"/>
<dbReference type="InterPro" id="IPR050322">
    <property type="entry name" value="Fe-S_cluster_asmbl/transfer"/>
</dbReference>
<sequence length="108" mass="11694">MITITDEGAKRVNHFLENRESGIGIRVKITTTGCSGYAYGIEFADETNDDDTVFESNGVTIVVDSKSLLMVDGTELDYQTEGINSGFSFNNPLEGSTCGCGESFTMKE</sequence>
<dbReference type="GO" id="GO:0016226">
    <property type="term" value="P:iron-sulfur cluster assembly"/>
    <property type="evidence" value="ECO:0007669"/>
    <property type="project" value="InterPro"/>
</dbReference>
<dbReference type="InterPro" id="IPR016092">
    <property type="entry name" value="ATAP"/>
</dbReference>
<evidence type="ECO:0000259" key="2">
    <source>
        <dbReference type="Pfam" id="PF01521"/>
    </source>
</evidence>
<evidence type="ECO:0000256" key="1">
    <source>
        <dbReference type="ARBA" id="ARBA00006718"/>
    </source>
</evidence>
<dbReference type="SUPFAM" id="SSF89360">
    <property type="entry name" value="HesB-like domain"/>
    <property type="match status" value="1"/>
</dbReference>
<organism evidence="3">
    <name type="scientific">marine metagenome</name>
    <dbReference type="NCBI Taxonomy" id="408172"/>
    <lineage>
        <taxon>unclassified sequences</taxon>
        <taxon>metagenomes</taxon>
        <taxon>ecological metagenomes</taxon>
    </lineage>
</organism>
<evidence type="ECO:0000313" key="3">
    <source>
        <dbReference type="EMBL" id="SVB27162.1"/>
    </source>
</evidence>
<dbReference type="NCBIfam" id="TIGR00049">
    <property type="entry name" value="iron-sulfur cluster assembly accessory protein"/>
    <property type="match status" value="1"/>
</dbReference>
<feature type="domain" description="Core" evidence="2">
    <location>
        <begin position="2"/>
        <end position="102"/>
    </location>
</feature>
<reference evidence="3" key="1">
    <citation type="submission" date="2018-05" db="EMBL/GenBank/DDBJ databases">
        <authorList>
            <person name="Lanie J.A."/>
            <person name="Ng W.-L."/>
            <person name="Kazmierczak K.M."/>
            <person name="Andrzejewski T.M."/>
            <person name="Davidsen T.M."/>
            <person name="Wayne K.J."/>
            <person name="Tettelin H."/>
            <person name="Glass J.I."/>
            <person name="Rusch D."/>
            <person name="Podicherti R."/>
            <person name="Tsui H.-C.T."/>
            <person name="Winkler M.E."/>
        </authorList>
    </citation>
    <scope>NUCLEOTIDE SEQUENCE</scope>
</reference>
<dbReference type="GO" id="GO:0005829">
    <property type="term" value="C:cytosol"/>
    <property type="evidence" value="ECO:0007669"/>
    <property type="project" value="TreeGrafter"/>
</dbReference>
<comment type="similarity">
    <text evidence="1">Belongs to the HesB/IscA family.</text>
</comment>
<dbReference type="InterPro" id="IPR035903">
    <property type="entry name" value="HesB-like_dom_sf"/>
</dbReference>
<accession>A0A382CN08</accession>